<protein>
    <recommendedName>
        <fullName evidence="3">HEAT repeat domain-containing protein</fullName>
    </recommendedName>
</protein>
<gene>
    <name evidence="1" type="ORF">F2P45_01680</name>
</gene>
<dbReference type="EMBL" id="WHJH01000001">
    <property type="protein sequence ID" value="NHZ87748.1"/>
    <property type="molecule type" value="Genomic_DNA"/>
</dbReference>
<keyword evidence="2" id="KW-1185">Reference proteome</keyword>
<organism evidence="1 2">
    <name type="scientific">Massilia mucilaginosa</name>
    <dbReference type="NCBI Taxonomy" id="2609282"/>
    <lineage>
        <taxon>Bacteria</taxon>
        <taxon>Pseudomonadati</taxon>
        <taxon>Pseudomonadota</taxon>
        <taxon>Betaproteobacteria</taxon>
        <taxon>Burkholderiales</taxon>
        <taxon>Oxalobacteraceae</taxon>
        <taxon>Telluria group</taxon>
        <taxon>Massilia</taxon>
    </lineage>
</organism>
<evidence type="ECO:0000313" key="2">
    <source>
        <dbReference type="Proteomes" id="UP000609726"/>
    </source>
</evidence>
<proteinExistence type="predicted"/>
<evidence type="ECO:0000313" key="1">
    <source>
        <dbReference type="EMBL" id="NHZ87748.1"/>
    </source>
</evidence>
<comment type="caution">
    <text evidence="1">The sequence shown here is derived from an EMBL/GenBank/DDBJ whole genome shotgun (WGS) entry which is preliminary data.</text>
</comment>
<sequence>MIILESPIQPTKLSREAFAAALKHGRGAVVMHVREHGMDDVEDLVLAACIEDRCFDRQCEGSRAGWMYSLFKGTPAYHRFVGPILAALANSTDDRDADQLRELASLMGRDGDLEAASALRSFVWAQTFSADSVLGAAALCALDGIPAVVEMARRLGKVVQQDPDAWVDTVDRLTDDALPFDDVFAELKRVAAGDEAVAAYVAREEARIARDAAHDRSPESEAARTKRRGEEFMSQNLCDTILAAAARKSTGRGLFLQFGRWAGEEDLTRILDHLRVEPDPKVAEKLLWIFRRATLPYLDEHVWELASHSAIDVRNAAVRALSNLSDARVRELGRARLGDPGFSSEFSEEIELFKNSFQPGDETLILAALERQPVDGDDAHALASSAIDVCTSVRSPALAGVAQWVYRTNPCSICRRQAVELLLEWDCLPAHIAAECRHDASEDLRALFGVTP</sequence>
<dbReference type="Proteomes" id="UP000609726">
    <property type="component" value="Unassembled WGS sequence"/>
</dbReference>
<name>A0ABX0NLT3_9BURK</name>
<reference evidence="1 2" key="1">
    <citation type="submission" date="2019-10" db="EMBL/GenBank/DDBJ databases">
        <title>Taxonomy of Antarctic Massilia spp.: description of Massilia rubra sp. nov., Massilia aquatica sp. nov., Massilia mucilaginosa sp. nov., Massilia frigida sp. nov. isolated from streams, lakes and regoliths.</title>
        <authorList>
            <person name="Holochova P."/>
            <person name="Sedlacek I."/>
            <person name="Kralova S."/>
            <person name="Maslanova I."/>
            <person name="Busse H.-J."/>
            <person name="Stankova E."/>
            <person name="Vrbovska V."/>
            <person name="Kovarovic V."/>
            <person name="Bartak M."/>
            <person name="Svec P."/>
            <person name="Pantucek R."/>
        </authorList>
    </citation>
    <scope>NUCLEOTIDE SEQUENCE [LARGE SCALE GENOMIC DNA]</scope>
    <source>
        <strain evidence="1 2">CCM 8733</strain>
    </source>
</reference>
<evidence type="ECO:0008006" key="3">
    <source>
        <dbReference type="Google" id="ProtNLM"/>
    </source>
</evidence>
<dbReference type="RefSeq" id="WP_166870037.1">
    <property type="nucleotide sequence ID" value="NZ_WHJH01000001.1"/>
</dbReference>
<accession>A0ABX0NLT3</accession>